<proteinExistence type="predicted"/>
<protein>
    <submittedName>
        <fullName evidence="2">Uncharacterized protein</fullName>
    </submittedName>
</protein>
<keyword evidence="3" id="KW-1185">Reference proteome</keyword>
<gene>
    <name evidence="2" type="ORF">AN477_04225</name>
</gene>
<dbReference type="Proteomes" id="UP000050482">
    <property type="component" value="Unassembled WGS sequence"/>
</dbReference>
<keyword evidence="1" id="KW-0812">Transmembrane</keyword>
<evidence type="ECO:0000313" key="2">
    <source>
        <dbReference type="EMBL" id="KPV45030.1"/>
    </source>
</evidence>
<evidence type="ECO:0000313" key="3">
    <source>
        <dbReference type="Proteomes" id="UP000050482"/>
    </source>
</evidence>
<evidence type="ECO:0000256" key="1">
    <source>
        <dbReference type="SAM" id="Phobius"/>
    </source>
</evidence>
<name>A0A0P9CH04_9BACL</name>
<accession>A0A0P9CH04</accession>
<feature type="transmembrane region" description="Helical" evidence="1">
    <location>
        <begin position="6"/>
        <end position="23"/>
    </location>
</feature>
<organism evidence="2 3">
    <name type="scientific">Alicyclobacillus ferrooxydans</name>
    <dbReference type="NCBI Taxonomy" id="471514"/>
    <lineage>
        <taxon>Bacteria</taxon>
        <taxon>Bacillati</taxon>
        <taxon>Bacillota</taxon>
        <taxon>Bacilli</taxon>
        <taxon>Bacillales</taxon>
        <taxon>Alicyclobacillaceae</taxon>
        <taxon>Alicyclobacillus</taxon>
    </lineage>
</organism>
<feature type="transmembrane region" description="Helical" evidence="1">
    <location>
        <begin position="35"/>
        <end position="57"/>
    </location>
</feature>
<sequence>MHLAIRGVFALVIAALFTLFVAKRPGARPMNRRKLVALFVVGLIISGVFLVSDNYYAVSA</sequence>
<reference evidence="2 3" key="1">
    <citation type="submission" date="2015-09" db="EMBL/GenBank/DDBJ databases">
        <title>Draft genome sequence of Alicyclobacillus ferrooxydans DSM 22381.</title>
        <authorList>
            <person name="Hemp J."/>
        </authorList>
    </citation>
    <scope>NUCLEOTIDE SEQUENCE [LARGE SCALE GENOMIC DNA]</scope>
    <source>
        <strain evidence="2 3">TC-34</strain>
    </source>
</reference>
<keyword evidence="1" id="KW-0472">Membrane</keyword>
<dbReference type="PATRIC" id="fig|471514.4.peg.2683"/>
<dbReference type="AlphaFoldDB" id="A0A0P9CH04"/>
<keyword evidence="1" id="KW-1133">Transmembrane helix</keyword>
<dbReference type="EMBL" id="LJCO01000017">
    <property type="protein sequence ID" value="KPV45030.1"/>
    <property type="molecule type" value="Genomic_DNA"/>
</dbReference>
<comment type="caution">
    <text evidence="2">The sequence shown here is derived from an EMBL/GenBank/DDBJ whole genome shotgun (WGS) entry which is preliminary data.</text>
</comment>